<dbReference type="AlphaFoldDB" id="A0A7G7G794"/>
<proteinExistence type="predicted"/>
<keyword evidence="1" id="KW-0732">Signal</keyword>
<protein>
    <submittedName>
        <fullName evidence="2">Gliding motility-associated C-terminal domain-containing protein</fullName>
    </submittedName>
</protein>
<dbReference type="InterPro" id="IPR026341">
    <property type="entry name" value="T9SS_type_B"/>
</dbReference>
<evidence type="ECO:0000256" key="1">
    <source>
        <dbReference type="SAM" id="SignalP"/>
    </source>
</evidence>
<evidence type="ECO:0000313" key="3">
    <source>
        <dbReference type="Proteomes" id="UP000515237"/>
    </source>
</evidence>
<evidence type="ECO:0000313" key="2">
    <source>
        <dbReference type="EMBL" id="QNF33028.1"/>
    </source>
</evidence>
<dbReference type="KEGG" id="aswu:HUW51_09885"/>
<dbReference type="EMBL" id="CP055156">
    <property type="protein sequence ID" value="QNF33028.1"/>
    <property type="molecule type" value="Genomic_DNA"/>
</dbReference>
<feature type="chain" id="PRO_5028798327" evidence="1">
    <location>
        <begin position="21"/>
        <end position="727"/>
    </location>
</feature>
<dbReference type="Proteomes" id="UP000515237">
    <property type="component" value="Chromosome"/>
</dbReference>
<organism evidence="2 3">
    <name type="scientific">Adhaeribacter swui</name>
    <dbReference type="NCBI Taxonomy" id="2086471"/>
    <lineage>
        <taxon>Bacteria</taxon>
        <taxon>Pseudomonadati</taxon>
        <taxon>Bacteroidota</taxon>
        <taxon>Cytophagia</taxon>
        <taxon>Cytophagales</taxon>
        <taxon>Hymenobacteraceae</taxon>
        <taxon>Adhaeribacter</taxon>
    </lineage>
</organism>
<accession>A0A7G7G794</accession>
<sequence>MAKRLLFLFILFCFAQLARATHIVGGEFELEHRSGSSYQLTLNMYFDNYNGNPGALDHSVIASIFDKRTNLLMQQVFMPLASVTPVAYTSIACTNAALSTSKLVYTNTLQLNQNYYDSPAGYYVVWERCCRNNVITNIQRPQDAGQAFYMEFPAVVKNNQPFINSSPKLFPPLSDYACVNELFYFDFAGTDKDQDSLVYEMITPLNGYSTPATPLPPDPYAGPYPTVRWSDGLGVNNQIPGNPSISIDRFTGRLTVNPNHVGLFVFGVRCSEYRDNVKIGETRRDFQLLVLNCPSNAKPQILAREQGNPTFYHEGDTLRLTPTSNRCIDIFMTDPDPDEPLTITYRPVNFALSDQILSITQGVVNRNGAKDSLQATVCFPTCLNSQGKVYLLDVMVKDNGCSLPKIDTIRLAIIAEPLPDQPPAIRTTAPDTIILAKTGDILNFDVIGSDPDNEVVSVKLKPRNFKLPGQKITFPAASAAGTVTVPFRWEIDCAAMGQSSYLLDFEATTLNCNQPVTKTTTIEVRPENQNGPPEIRTLLAGQTIKIPYGGSVKDSVFGLDPDVNAIILSATGDGFNMADYGMQFTPASGNGSARTLFSWTPDCKSLDRETFKVDFAVQENACQAYPPAIKSVTFIIEPQKSDTFKPANIFTPNGDGLNDFFELPNLPPDFCESVFASIKIFNRWGNQVYTSNDRAFKWTGKDATDGVYFYLIKFSDKEYRGSVTLVH</sequence>
<keyword evidence="3" id="KW-1185">Reference proteome</keyword>
<feature type="signal peptide" evidence="1">
    <location>
        <begin position="1"/>
        <end position="20"/>
    </location>
</feature>
<dbReference type="Pfam" id="PF13585">
    <property type="entry name" value="CHU_C"/>
    <property type="match status" value="1"/>
</dbReference>
<dbReference type="RefSeq" id="WP_185273841.1">
    <property type="nucleotide sequence ID" value="NZ_CP055156.1"/>
</dbReference>
<reference evidence="2 3" key="1">
    <citation type="journal article" date="2018" name="Int. J. Syst. Evol. Microbiol.">
        <title>Adhaeribacter swui sp. nov., isolated from wet mud.</title>
        <authorList>
            <person name="Kim D.U."/>
            <person name="Kim K.W."/>
            <person name="Kang M.S."/>
            <person name="Kim J.Y."/>
            <person name="Jang J.H."/>
            <person name="Kim M.K."/>
        </authorList>
    </citation>
    <scope>NUCLEOTIDE SEQUENCE [LARGE SCALE GENOMIC DNA]</scope>
    <source>
        <strain evidence="2 3">KCTC 52873</strain>
    </source>
</reference>
<gene>
    <name evidence="2" type="ORF">HUW51_09885</name>
</gene>
<dbReference type="NCBIfam" id="TIGR04131">
    <property type="entry name" value="Bac_Flav_CTERM"/>
    <property type="match status" value="1"/>
</dbReference>
<name>A0A7G7G794_9BACT</name>